<name>A0A0G3EHZ1_9BACT</name>
<organism evidence="2 3">
    <name type="scientific">Kiritimatiella glycovorans</name>
    <dbReference type="NCBI Taxonomy" id="1307763"/>
    <lineage>
        <taxon>Bacteria</taxon>
        <taxon>Pseudomonadati</taxon>
        <taxon>Kiritimatiellota</taxon>
        <taxon>Kiritimatiellia</taxon>
        <taxon>Kiritimatiellales</taxon>
        <taxon>Kiritimatiellaceae</taxon>
        <taxon>Kiritimatiella</taxon>
    </lineage>
</organism>
<dbReference type="Proteomes" id="UP000035268">
    <property type="component" value="Chromosome"/>
</dbReference>
<feature type="transmembrane region" description="Helical" evidence="1">
    <location>
        <begin position="534"/>
        <end position="551"/>
    </location>
</feature>
<dbReference type="RefSeq" id="WP_052882315.1">
    <property type="nucleotide sequence ID" value="NZ_CP010904.1"/>
</dbReference>
<sequence>MNWTIIDGIGPFFTCDRRKRINWSKAPFEILEHSGLPDPRRLAAVEAAFRTFARRVAEEGFNTVTLDDLAHLADLPGYPPALRRRLAGWRAFYRRLFRIAASHELRVLITTDVVFEPPGYKPRPGRGPRRAAAFLGRACDAVLREFPEVAGMIFRLGEADADEVRHEFRSRLALRTPGQARRFLKRMLPVFERNERWMIVRTWTVGAHFIGDLIWNPDTFDRVFAGLDSGRLIISMKYGESDFFRFLPLNPLFFHSNHRKIVELQARREYEGFGEYPSFTGWDYERYASELVGAVNVEGLSVWCQTGGWSGFRRLTYLDDSALWAEVNANTALRIFRDNISADRAVQLFYKQRFGDVHWGPFRELLQLSDEVIRDLLYIDDFATRNIFFRRLRVPPLFAVYWDRILINHPVRKLMRCFVRRGEEKVRQGYIALEKIERMIELAEQLGLPSDDLRFQYDTFRIIAAAREYYFRPFTAEIRDRIEQLKKDYKRRWPKPRYKVHTDFSRFALKRSRMKAILKIMLRRRSGYRRLDRLFTLRVLLLLYPLVARLVPKFMRREAMGLYSVFR</sequence>
<evidence type="ECO:0000313" key="2">
    <source>
        <dbReference type="EMBL" id="AKJ65047.1"/>
    </source>
</evidence>
<dbReference type="SUPFAM" id="SSF51445">
    <property type="entry name" value="(Trans)glycosidases"/>
    <property type="match status" value="1"/>
</dbReference>
<dbReference type="EMBL" id="CP010904">
    <property type="protein sequence ID" value="AKJ65047.1"/>
    <property type="molecule type" value="Genomic_DNA"/>
</dbReference>
<protein>
    <recommendedName>
        <fullName evidence="4">Glycosyl hydrolase family 67</fullName>
    </recommendedName>
</protein>
<dbReference type="OrthoDB" id="339499at2"/>
<dbReference type="PATRIC" id="fig|1609981.3.peg.1878"/>
<proteinExistence type="predicted"/>
<gene>
    <name evidence="2" type="ORF">L21SP4_01810</name>
</gene>
<keyword evidence="1" id="KW-0472">Membrane</keyword>
<reference evidence="2 3" key="2">
    <citation type="journal article" date="2016" name="ISME J.">
        <title>Characterization of the first cultured representative of Verrucomicrobia subdivision 5 indicates the proposal of a novel phylum.</title>
        <authorList>
            <person name="Spring S."/>
            <person name="Bunk B."/>
            <person name="Sproer C."/>
            <person name="Schumann P."/>
            <person name="Rohde M."/>
            <person name="Tindall B.J."/>
            <person name="Klenk H.P."/>
        </authorList>
    </citation>
    <scope>NUCLEOTIDE SEQUENCE [LARGE SCALE GENOMIC DNA]</scope>
    <source>
        <strain evidence="2 3">L21-Fru-AB</strain>
    </source>
</reference>
<dbReference type="AlphaFoldDB" id="A0A0G3EHZ1"/>
<keyword evidence="3" id="KW-1185">Reference proteome</keyword>
<reference evidence="3" key="1">
    <citation type="submission" date="2015-02" db="EMBL/GenBank/DDBJ databases">
        <title>Description and complete genome sequence of the first cultured representative of the subdivision 5 of the Verrucomicrobia phylum.</title>
        <authorList>
            <person name="Spring S."/>
            <person name="Bunk B."/>
            <person name="Sproer C."/>
            <person name="Klenk H.-P."/>
        </authorList>
    </citation>
    <scope>NUCLEOTIDE SEQUENCE [LARGE SCALE GENOMIC DNA]</scope>
    <source>
        <strain evidence="3">L21-Fru-AB</strain>
    </source>
</reference>
<evidence type="ECO:0008006" key="4">
    <source>
        <dbReference type="Google" id="ProtNLM"/>
    </source>
</evidence>
<accession>A0A0G3EHZ1</accession>
<evidence type="ECO:0000313" key="3">
    <source>
        <dbReference type="Proteomes" id="UP000035268"/>
    </source>
</evidence>
<dbReference type="KEGG" id="vbl:L21SP4_01810"/>
<keyword evidence="1" id="KW-1133">Transmembrane helix</keyword>
<evidence type="ECO:0000256" key="1">
    <source>
        <dbReference type="SAM" id="Phobius"/>
    </source>
</evidence>
<keyword evidence="1" id="KW-0812">Transmembrane</keyword>
<dbReference type="STRING" id="1307763.L21SP4_01810"/>
<dbReference type="InterPro" id="IPR017853">
    <property type="entry name" value="GH"/>
</dbReference>